<name>A0A6G5QM61_CAMRE</name>
<dbReference type="RefSeq" id="WP_004319457.1">
    <property type="nucleotide sequence ID" value="NZ_CP012543.1"/>
</dbReference>
<feature type="signal peptide" evidence="2">
    <location>
        <begin position="1"/>
        <end position="20"/>
    </location>
</feature>
<feature type="region of interest" description="Disordered" evidence="1">
    <location>
        <begin position="1260"/>
        <end position="1280"/>
    </location>
</feature>
<dbReference type="Proteomes" id="UP000502377">
    <property type="component" value="Chromosome"/>
</dbReference>
<evidence type="ECO:0000256" key="1">
    <source>
        <dbReference type="SAM" id="MobiDB-lite"/>
    </source>
</evidence>
<dbReference type="EMBL" id="CP012543">
    <property type="protein sequence ID" value="QCD46566.1"/>
    <property type="molecule type" value="Genomic_DNA"/>
</dbReference>
<evidence type="ECO:0000256" key="2">
    <source>
        <dbReference type="SAM" id="SignalP"/>
    </source>
</evidence>
<keyword evidence="2" id="KW-0732">Signal</keyword>
<dbReference type="AlphaFoldDB" id="A0A6G5QM61"/>
<reference evidence="3 4" key="1">
    <citation type="submission" date="2016-07" db="EMBL/GenBank/DDBJ databases">
        <title>Comparative genomics of the Campylobacter concisus group.</title>
        <authorList>
            <person name="Miller W.G."/>
            <person name="Yee E."/>
            <person name="Chapman M.H."/>
            <person name="Huynh S."/>
            <person name="Bono J.L."/>
            <person name="On S.L.W."/>
            <person name="StLeger J."/>
            <person name="Foster G."/>
            <person name="Parker C.T."/>
        </authorList>
    </citation>
    <scope>NUCLEOTIDE SEQUENCE [LARGE SCALE GENOMIC DNA]</scope>
    <source>
        <strain evidence="3 4">ATCC 33238</strain>
    </source>
</reference>
<evidence type="ECO:0000313" key="3">
    <source>
        <dbReference type="EMBL" id="QCD46566.1"/>
    </source>
</evidence>
<proteinExistence type="predicted"/>
<dbReference type="KEGG" id="crx:CRECT_0894"/>
<feature type="chain" id="PRO_5026126349" evidence="2">
    <location>
        <begin position="21"/>
        <end position="1280"/>
    </location>
</feature>
<organism evidence="3 4">
    <name type="scientific">Campylobacter rectus</name>
    <name type="common">Wolinella recta</name>
    <dbReference type="NCBI Taxonomy" id="203"/>
    <lineage>
        <taxon>Bacteria</taxon>
        <taxon>Pseudomonadati</taxon>
        <taxon>Campylobacterota</taxon>
        <taxon>Epsilonproteobacteria</taxon>
        <taxon>Campylobacterales</taxon>
        <taxon>Campylobacteraceae</taxon>
        <taxon>Campylobacter</taxon>
    </lineage>
</organism>
<gene>
    <name evidence="3" type="ORF">CRECT_0894</name>
</gene>
<protein>
    <submittedName>
        <fullName evidence="3">Uncharacterized protein</fullName>
    </submittedName>
</protein>
<evidence type="ECO:0000313" key="4">
    <source>
        <dbReference type="Proteomes" id="UP000502377"/>
    </source>
</evidence>
<accession>A0A6G5QM61</accession>
<sequence length="1280" mass="140066">MKNLKLILIVFIMLSGNAFAQTDLNGLNHPIKASGPGFIDINTDENLKKRDIMHEGKEAKKIYGDIATIGATVSLPIGNSSQGHGYDYVPRLEWLKGSVVNVYFVKDEKTGFSFNSAKATFDFSDVKNIQNEAIGSKITGKKVILARLYWAGAIANKWHNAHDLQKRYFKDIENFQTIKFKTPKGLHTITATQENTKWYGSYTKDGMQFMYQASADVTDLVKASLGSSDKERTFAAGDIKSTEGDPFALKGYRDNGWSNRLFAPHYGGWALTIVYDFGDTEEGRKVKPKGVNIYDGLKILAPIHLSGGQSTRLDSTFVTFSGFYTPISGAIKSSLTVLSFGAKYEVDSEDLQFKKGSVFKSVSSANNGVGSQFNGTITKFGNHMNKTDNGKPKPYHNQMDLDIYDISEMMSNRQTSAEAKLTAKVIRTGSATFGERENIGLVAFSTDLYEPQVCYQEELFVKGKDEDDSKFRRVAVKGQGETKAKKDDILRTKLTIKNEGNEAAEKVSVTTEINPNSMTYQENTTYINNNTNGSFTIQPSHHVNDNTGLQKKIGSNLQFFIGRGASENDGGTIDNTNKTFIQYDATLNKEYKETKYTVKFSNKSINLEYEGQLRKCVDKTYNLVIQNVKIDDFKAVNKNFKKKGNPENLYTQLAGEPFDVKIVYFDEKLNVGEEPTGPASNIDVDVKVVSTCDSDISVLDGVNTITAKFTPQKGLVELKNLIIKNPYPVLYFKLSYTDSSGKNHATCTSSDVFSVRPKDFRVYDTVANNILNTPRLIGGRPYPNIGLIATDKNDQPAKGYKNIIKTDTAKGNMVTFVPQLPTTCTATVPPAVLVQLQAVFDKENGTGILQKILQGGAAIANRNFSFDEVGNVNLQVVDASYTAIDKTNNDCIVGSSTTTKDSFGRIGCNIELTPTPFTFIPQDISIDNVRIANFQGGNMTYISNQPEMASTVTFNLTARLGDTVRTTSRLYTNGCYSKQNSFTIGIAGNLPGFTDETGQAPNIADAIQRDVIYSSNAGDANTAKEANTANNNGAFTVNAAAFNQGIATASINLNFARRVNVAKNPFTVPDNIFTFTGVRDDDNVPGATYTAPLAPTSSSQFYYGIVYAPDYKGPLRGFNAKVYFGVFCNACNTTNYPIASSALLPSASNWFLNTTHNTTAQGQVNLYDSANTNSQTTITPRPNIANGIQIIRLLSASSTPVTDTIQMNASNWLIFNAANVNATFNTFNVSFTGAPNWGGNTIDSEGNLLNGAGSAGNVLESNTGSLRNYTTDKTNKRSNW</sequence>